<evidence type="ECO:0000256" key="2">
    <source>
        <dbReference type="ARBA" id="ARBA00022741"/>
    </source>
</evidence>
<proteinExistence type="inferred from homology"/>
<keyword evidence="6" id="KW-1185">Reference proteome</keyword>
<evidence type="ECO:0000256" key="4">
    <source>
        <dbReference type="RuleBase" id="RU361279"/>
    </source>
</evidence>
<keyword evidence="3 4" id="KW-0067">ATP-binding</keyword>
<dbReference type="Gene3D" id="3.40.50.10420">
    <property type="entry name" value="NagB/RpiA/CoA transferase-like"/>
    <property type="match status" value="1"/>
</dbReference>
<keyword evidence="2 4" id="KW-0547">Nucleotide-binding</keyword>
<dbReference type="Pfam" id="PF01812">
    <property type="entry name" value="5-FTHF_cyc-lig"/>
    <property type="match status" value="1"/>
</dbReference>
<name>A0ABT5YIE5_9PROT</name>
<protein>
    <recommendedName>
        <fullName evidence="4">5-formyltetrahydrofolate cyclo-ligase</fullName>
        <ecNumber evidence="4">6.3.3.2</ecNumber>
    </recommendedName>
</protein>
<dbReference type="PANTHER" id="PTHR23407">
    <property type="entry name" value="ATPASE INHIBITOR/5-FORMYLTETRAHYDROFOLATE CYCLO-LIGASE"/>
    <property type="match status" value="1"/>
</dbReference>
<keyword evidence="4" id="KW-0460">Magnesium</keyword>
<evidence type="ECO:0000256" key="1">
    <source>
        <dbReference type="ARBA" id="ARBA00010638"/>
    </source>
</evidence>
<dbReference type="GO" id="GO:0030272">
    <property type="term" value="F:5-formyltetrahydrofolate cyclo-ligase activity"/>
    <property type="evidence" value="ECO:0007669"/>
    <property type="project" value="UniProtKB-EC"/>
</dbReference>
<dbReference type="InterPro" id="IPR037171">
    <property type="entry name" value="NagB/RpiA_transferase-like"/>
</dbReference>
<accession>A0ABT5YIE5</accession>
<dbReference type="EC" id="6.3.3.2" evidence="4"/>
<dbReference type="RefSeq" id="WP_275819433.1">
    <property type="nucleotide sequence ID" value="NZ_JARHUD010000001.1"/>
</dbReference>
<comment type="similarity">
    <text evidence="1 4">Belongs to the 5-formyltetrahydrofolate cyclo-ligase family.</text>
</comment>
<dbReference type="PIRSF" id="PIRSF006806">
    <property type="entry name" value="FTHF_cligase"/>
    <property type="match status" value="1"/>
</dbReference>
<gene>
    <name evidence="5" type="ORF">P2G67_01830</name>
</gene>
<comment type="catalytic activity">
    <reaction evidence="4">
        <text>(6S)-5-formyl-5,6,7,8-tetrahydrofolate + ATP = (6R)-5,10-methenyltetrahydrofolate + ADP + phosphate</text>
        <dbReference type="Rhea" id="RHEA:10488"/>
        <dbReference type="ChEBI" id="CHEBI:30616"/>
        <dbReference type="ChEBI" id="CHEBI:43474"/>
        <dbReference type="ChEBI" id="CHEBI:57455"/>
        <dbReference type="ChEBI" id="CHEBI:57457"/>
        <dbReference type="ChEBI" id="CHEBI:456216"/>
        <dbReference type="EC" id="6.3.3.2"/>
    </reaction>
</comment>
<dbReference type="Proteomes" id="UP001215503">
    <property type="component" value="Unassembled WGS sequence"/>
</dbReference>
<evidence type="ECO:0000313" key="6">
    <source>
        <dbReference type="Proteomes" id="UP001215503"/>
    </source>
</evidence>
<sequence length="196" mass="20981">MSAPKDDLAAVKQALRKEAQAARAAAAAAAPQDAAERMRDSLLQRVTTWPGAVVSAYWPMGDELDPLPAVKALAAQGHPICLPVVIGNNQPLVFRAWKPGNPLVPAAFGTREPPAESPEMEPDLLLVPLLAFDRRGYRLGYGGGFYDRTLVAMRARKAIQAVGIGFAGQELPEVPHDELDQKVDLIVTETGAITPE</sequence>
<organism evidence="5 6">
    <name type="scientific">Aquibaculum arenosum</name>
    <dbReference type="NCBI Taxonomy" id="3032591"/>
    <lineage>
        <taxon>Bacteria</taxon>
        <taxon>Pseudomonadati</taxon>
        <taxon>Pseudomonadota</taxon>
        <taxon>Alphaproteobacteria</taxon>
        <taxon>Rhodospirillales</taxon>
        <taxon>Rhodovibrionaceae</taxon>
        <taxon>Aquibaculum</taxon>
    </lineage>
</organism>
<dbReference type="InterPro" id="IPR024185">
    <property type="entry name" value="FTHF_cligase-like_sf"/>
</dbReference>
<evidence type="ECO:0000313" key="5">
    <source>
        <dbReference type="EMBL" id="MDF2094711.1"/>
    </source>
</evidence>
<keyword evidence="5" id="KW-0436">Ligase</keyword>
<comment type="caution">
    <text evidence="5">The sequence shown here is derived from an EMBL/GenBank/DDBJ whole genome shotgun (WGS) entry which is preliminary data.</text>
</comment>
<dbReference type="EMBL" id="JARHUD010000001">
    <property type="protein sequence ID" value="MDF2094711.1"/>
    <property type="molecule type" value="Genomic_DNA"/>
</dbReference>
<dbReference type="NCBIfam" id="TIGR02727">
    <property type="entry name" value="MTHFS_bact"/>
    <property type="match status" value="1"/>
</dbReference>
<keyword evidence="4" id="KW-0479">Metal-binding</keyword>
<comment type="cofactor">
    <cofactor evidence="4">
        <name>Mg(2+)</name>
        <dbReference type="ChEBI" id="CHEBI:18420"/>
    </cofactor>
</comment>
<dbReference type="SUPFAM" id="SSF100950">
    <property type="entry name" value="NagB/RpiA/CoA transferase-like"/>
    <property type="match status" value="1"/>
</dbReference>
<evidence type="ECO:0000256" key="3">
    <source>
        <dbReference type="ARBA" id="ARBA00022840"/>
    </source>
</evidence>
<dbReference type="PANTHER" id="PTHR23407:SF1">
    <property type="entry name" value="5-FORMYLTETRAHYDROFOLATE CYCLO-LIGASE"/>
    <property type="match status" value="1"/>
</dbReference>
<reference evidence="5 6" key="1">
    <citation type="submission" date="2023-03" db="EMBL/GenBank/DDBJ databases">
        <title>Fodinicurvata sp. CAU 1616 isolated from sea sendiment.</title>
        <authorList>
            <person name="Kim W."/>
        </authorList>
    </citation>
    <scope>NUCLEOTIDE SEQUENCE [LARGE SCALE GENOMIC DNA]</scope>
    <source>
        <strain evidence="5 6">CAU 1616</strain>
    </source>
</reference>
<dbReference type="InterPro" id="IPR002698">
    <property type="entry name" value="FTHF_cligase"/>
</dbReference>